<evidence type="ECO:0000256" key="2">
    <source>
        <dbReference type="ARBA" id="ARBA00023125"/>
    </source>
</evidence>
<dbReference type="CDD" id="cd06267">
    <property type="entry name" value="PBP1_LacI_sugar_binding-like"/>
    <property type="match status" value="1"/>
</dbReference>
<dbReference type="PANTHER" id="PTHR30146:SF138">
    <property type="entry name" value="TRANSCRIPTIONAL REGULATORY PROTEIN"/>
    <property type="match status" value="1"/>
</dbReference>
<keyword evidence="6" id="KW-1185">Reference proteome</keyword>
<sequence length="349" mass="39392">MKQEHNRPTIKEIAKKVGTSTATVSRVLRDVDYPVSVQLRERVVTAARQMNYTPNLISRSLKNCTSNDIGVIIPTVSNPFYSLLLAGIEEVLNDQEYSLFLCNSLRDENKERKYVELLRQKQVQGLIISPIGETPGYLQAHIDQGLKVVIFDQAASGSGFSRVTVDYEKASMLAVDHLLQKGHRDIGFMSAPLTRMNRKLTFNGYKHALRFHNLLINPDWVYVTNTEFETNGIFYEFENGQDLAREFIESPVRPSAVIVINDMTAYGVLNELRRKNVSVPQDLSLVSFDNIIFSEITNPPLTTVGFSAYEMGRLAAVQLLRQLQGLSDAIEDIILEPELIVRGSVDIRR</sequence>
<evidence type="ECO:0000256" key="3">
    <source>
        <dbReference type="ARBA" id="ARBA00023163"/>
    </source>
</evidence>
<dbReference type="PANTHER" id="PTHR30146">
    <property type="entry name" value="LACI-RELATED TRANSCRIPTIONAL REPRESSOR"/>
    <property type="match status" value="1"/>
</dbReference>
<evidence type="ECO:0000313" key="6">
    <source>
        <dbReference type="Proteomes" id="UP000076268"/>
    </source>
</evidence>
<dbReference type="GO" id="GO:0000976">
    <property type="term" value="F:transcription cis-regulatory region binding"/>
    <property type="evidence" value="ECO:0007669"/>
    <property type="project" value="TreeGrafter"/>
</dbReference>
<dbReference type="Pfam" id="PF13377">
    <property type="entry name" value="Peripla_BP_3"/>
    <property type="match status" value="1"/>
</dbReference>
<dbReference type="Pfam" id="PF00356">
    <property type="entry name" value="LacI"/>
    <property type="match status" value="1"/>
</dbReference>
<dbReference type="AlphaFoldDB" id="A0A154BRU1"/>
<keyword evidence="3" id="KW-0804">Transcription</keyword>
<dbReference type="Proteomes" id="UP000076268">
    <property type="component" value="Unassembled WGS sequence"/>
</dbReference>
<gene>
    <name evidence="5" type="ORF">AXX12_08910</name>
</gene>
<accession>A0A154BRU1</accession>
<dbReference type="STRING" id="1794912.AXX12_08910"/>
<reference evidence="5 6" key="1">
    <citation type="submission" date="2016-02" db="EMBL/GenBank/DDBJ databases">
        <title>Anaerosporomusa subterraneum gen. nov., sp. nov., a spore-forming obligate anaerobe isolated from saprolite.</title>
        <authorList>
            <person name="Choi J.K."/>
            <person name="Shah M."/>
            <person name="Yee N."/>
        </authorList>
    </citation>
    <scope>NUCLEOTIDE SEQUENCE [LARGE SCALE GENOMIC DNA]</scope>
    <source>
        <strain evidence="5 6">RU4</strain>
    </source>
</reference>
<feature type="domain" description="HTH lacI-type" evidence="4">
    <location>
        <begin position="8"/>
        <end position="63"/>
    </location>
</feature>
<dbReference type="InterPro" id="IPR010982">
    <property type="entry name" value="Lambda_DNA-bd_dom_sf"/>
</dbReference>
<proteinExistence type="predicted"/>
<dbReference type="InterPro" id="IPR046335">
    <property type="entry name" value="LacI/GalR-like_sensor"/>
</dbReference>
<dbReference type="SUPFAM" id="SSF47413">
    <property type="entry name" value="lambda repressor-like DNA-binding domains"/>
    <property type="match status" value="1"/>
</dbReference>
<dbReference type="PROSITE" id="PS50932">
    <property type="entry name" value="HTH_LACI_2"/>
    <property type="match status" value="1"/>
</dbReference>
<evidence type="ECO:0000313" key="5">
    <source>
        <dbReference type="EMBL" id="KYZ76540.1"/>
    </source>
</evidence>
<dbReference type="RefSeq" id="WP_066242177.1">
    <property type="nucleotide sequence ID" value="NZ_LSGP01000017.1"/>
</dbReference>
<protein>
    <recommendedName>
        <fullName evidence="4">HTH lacI-type domain-containing protein</fullName>
    </recommendedName>
</protein>
<dbReference type="SMART" id="SM00354">
    <property type="entry name" value="HTH_LACI"/>
    <property type="match status" value="1"/>
</dbReference>
<dbReference type="GO" id="GO:0003700">
    <property type="term" value="F:DNA-binding transcription factor activity"/>
    <property type="evidence" value="ECO:0007669"/>
    <property type="project" value="TreeGrafter"/>
</dbReference>
<keyword evidence="2" id="KW-0238">DNA-binding</keyword>
<name>A0A154BRU1_ANASB</name>
<dbReference type="EMBL" id="LSGP01000017">
    <property type="protein sequence ID" value="KYZ76540.1"/>
    <property type="molecule type" value="Genomic_DNA"/>
</dbReference>
<dbReference type="InterPro" id="IPR028082">
    <property type="entry name" value="Peripla_BP_I"/>
</dbReference>
<dbReference type="Gene3D" id="3.40.50.2300">
    <property type="match status" value="2"/>
</dbReference>
<organism evidence="5 6">
    <name type="scientific">Anaerosporomusa subterranea</name>
    <dbReference type="NCBI Taxonomy" id="1794912"/>
    <lineage>
        <taxon>Bacteria</taxon>
        <taxon>Bacillati</taxon>
        <taxon>Bacillota</taxon>
        <taxon>Negativicutes</taxon>
        <taxon>Acetonemataceae</taxon>
        <taxon>Anaerosporomusa</taxon>
    </lineage>
</organism>
<dbReference type="SUPFAM" id="SSF53822">
    <property type="entry name" value="Periplasmic binding protein-like I"/>
    <property type="match status" value="1"/>
</dbReference>
<evidence type="ECO:0000259" key="4">
    <source>
        <dbReference type="PROSITE" id="PS50932"/>
    </source>
</evidence>
<dbReference type="CDD" id="cd01392">
    <property type="entry name" value="HTH_LacI"/>
    <property type="match status" value="1"/>
</dbReference>
<dbReference type="InterPro" id="IPR000843">
    <property type="entry name" value="HTH_LacI"/>
</dbReference>
<comment type="caution">
    <text evidence="5">The sequence shown here is derived from an EMBL/GenBank/DDBJ whole genome shotgun (WGS) entry which is preliminary data.</text>
</comment>
<keyword evidence="1" id="KW-0805">Transcription regulation</keyword>
<dbReference type="Gene3D" id="1.10.260.40">
    <property type="entry name" value="lambda repressor-like DNA-binding domains"/>
    <property type="match status" value="1"/>
</dbReference>
<evidence type="ECO:0000256" key="1">
    <source>
        <dbReference type="ARBA" id="ARBA00023015"/>
    </source>
</evidence>